<dbReference type="EMBL" id="BQNB010011786">
    <property type="protein sequence ID" value="GJS95137.1"/>
    <property type="molecule type" value="Genomic_DNA"/>
</dbReference>
<name>A0ABQ5A1G7_9ASTR</name>
<sequence>MCDVPFRDNSPPLDISKDQFEDFSDSNDDSTSIDDDSFSIDNIDYVEASPPHSELVSLEEVKDFHPEDGKLEDDVLREKLSKINLPHAKIEALKDNPTPSSDFVTKYPSTSPNSFLEETNISYNSLPESETFCFNLEEKSSGNPTSYTDLSLPDYEAFFCDSEPD</sequence>
<accession>A0ABQ5A1G7</accession>
<organism evidence="2 3">
    <name type="scientific">Tanacetum coccineum</name>
    <dbReference type="NCBI Taxonomy" id="301880"/>
    <lineage>
        <taxon>Eukaryota</taxon>
        <taxon>Viridiplantae</taxon>
        <taxon>Streptophyta</taxon>
        <taxon>Embryophyta</taxon>
        <taxon>Tracheophyta</taxon>
        <taxon>Spermatophyta</taxon>
        <taxon>Magnoliopsida</taxon>
        <taxon>eudicotyledons</taxon>
        <taxon>Gunneridae</taxon>
        <taxon>Pentapetalae</taxon>
        <taxon>asterids</taxon>
        <taxon>campanulids</taxon>
        <taxon>Asterales</taxon>
        <taxon>Asteraceae</taxon>
        <taxon>Asteroideae</taxon>
        <taxon>Anthemideae</taxon>
        <taxon>Anthemidinae</taxon>
        <taxon>Tanacetum</taxon>
    </lineage>
</organism>
<reference evidence="2" key="1">
    <citation type="journal article" date="2022" name="Int. J. Mol. Sci.">
        <title>Draft Genome of Tanacetum Coccineum: Genomic Comparison of Closely Related Tanacetum-Family Plants.</title>
        <authorList>
            <person name="Yamashiro T."/>
            <person name="Shiraishi A."/>
            <person name="Nakayama K."/>
            <person name="Satake H."/>
        </authorList>
    </citation>
    <scope>NUCLEOTIDE SEQUENCE</scope>
</reference>
<protein>
    <submittedName>
        <fullName evidence="2">Uncharacterized protein</fullName>
    </submittedName>
</protein>
<feature type="compositionally biased region" description="Acidic residues" evidence="1">
    <location>
        <begin position="21"/>
        <end position="38"/>
    </location>
</feature>
<gene>
    <name evidence="2" type="ORF">Tco_0802105</name>
</gene>
<feature type="region of interest" description="Disordered" evidence="1">
    <location>
        <begin position="1"/>
        <end position="38"/>
    </location>
</feature>
<evidence type="ECO:0000313" key="3">
    <source>
        <dbReference type="Proteomes" id="UP001151760"/>
    </source>
</evidence>
<evidence type="ECO:0000256" key="1">
    <source>
        <dbReference type="SAM" id="MobiDB-lite"/>
    </source>
</evidence>
<proteinExistence type="predicted"/>
<evidence type="ECO:0000313" key="2">
    <source>
        <dbReference type="EMBL" id="GJS95137.1"/>
    </source>
</evidence>
<comment type="caution">
    <text evidence="2">The sequence shown here is derived from an EMBL/GenBank/DDBJ whole genome shotgun (WGS) entry which is preliminary data.</text>
</comment>
<reference evidence="2" key="2">
    <citation type="submission" date="2022-01" db="EMBL/GenBank/DDBJ databases">
        <authorList>
            <person name="Yamashiro T."/>
            <person name="Shiraishi A."/>
            <person name="Satake H."/>
            <person name="Nakayama K."/>
        </authorList>
    </citation>
    <scope>NUCLEOTIDE SEQUENCE</scope>
</reference>
<dbReference type="Proteomes" id="UP001151760">
    <property type="component" value="Unassembled WGS sequence"/>
</dbReference>
<keyword evidence="3" id="KW-1185">Reference proteome</keyword>